<dbReference type="EMBL" id="FXTJ01000004">
    <property type="protein sequence ID" value="SMO79270.1"/>
    <property type="molecule type" value="Genomic_DNA"/>
</dbReference>
<dbReference type="Proteomes" id="UP000317484">
    <property type="component" value="Unassembled WGS sequence"/>
</dbReference>
<organism evidence="2 3">
    <name type="scientific">Geodermatophilus aquaeductus</name>
    <dbReference type="NCBI Taxonomy" id="1564161"/>
    <lineage>
        <taxon>Bacteria</taxon>
        <taxon>Bacillati</taxon>
        <taxon>Actinomycetota</taxon>
        <taxon>Actinomycetes</taxon>
        <taxon>Geodermatophilales</taxon>
        <taxon>Geodermatophilaceae</taxon>
        <taxon>Geodermatophilus</taxon>
    </lineage>
</organism>
<evidence type="ECO:0000313" key="3">
    <source>
        <dbReference type="Proteomes" id="UP000317484"/>
    </source>
</evidence>
<gene>
    <name evidence="2" type="ORF">SAMN06273567_104270</name>
</gene>
<feature type="compositionally biased region" description="Basic and acidic residues" evidence="1">
    <location>
        <begin position="72"/>
        <end position="82"/>
    </location>
</feature>
<keyword evidence="3" id="KW-1185">Reference proteome</keyword>
<proteinExistence type="predicted"/>
<dbReference type="RefSeq" id="WP_142458861.1">
    <property type="nucleotide sequence ID" value="NZ_FXTJ01000004.1"/>
</dbReference>
<evidence type="ECO:0000313" key="2">
    <source>
        <dbReference type="EMBL" id="SMO79270.1"/>
    </source>
</evidence>
<sequence>MASEDVAAARIRYELRVGTHVGAAALSTFRVPVRPTVVPRRAVYRLRVPADRDLAEVLVRLTERDVQVLEIRRCPDGRHRDGGSPPAGPDASPGTSGDPPPGGDGVVVPFRAAPRGPRAARPWTR</sequence>
<dbReference type="AlphaFoldDB" id="A0A521E7X9"/>
<feature type="compositionally biased region" description="Low complexity" evidence="1">
    <location>
        <begin position="106"/>
        <end position="125"/>
    </location>
</feature>
<accession>A0A521E7X9</accession>
<reference evidence="2 3" key="1">
    <citation type="submission" date="2017-05" db="EMBL/GenBank/DDBJ databases">
        <authorList>
            <person name="Varghese N."/>
            <person name="Submissions S."/>
        </authorList>
    </citation>
    <scope>NUCLEOTIDE SEQUENCE [LARGE SCALE GENOMIC DNA]</scope>
    <source>
        <strain evidence="2 3">DSM 46834</strain>
    </source>
</reference>
<protein>
    <submittedName>
        <fullName evidence="2">Uncharacterized protein</fullName>
    </submittedName>
</protein>
<name>A0A521E7X9_9ACTN</name>
<feature type="region of interest" description="Disordered" evidence="1">
    <location>
        <begin position="72"/>
        <end position="125"/>
    </location>
</feature>
<evidence type="ECO:0000256" key="1">
    <source>
        <dbReference type="SAM" id="MobiDB-lite"/>
    </source>
</evidence>